<gene>
    <name evidence="2" type="ORF">SSLN_LOCUS12956</name>
</gene>
<name>A0A183T908_SCHSO</name>
<accession>A0A183T908</accession>
<protein>
    <submittedName>
        <fullName evidence="4">Protein FAR1-RELATED SEQUENCE</fullName>
    </submittedName>
</protein>
<dbReference type="Proteomes" id="UP000275846">
    <property type="component" value="Unassembled WGS sequence"/>
</dbReference>
<dbReference type="AlphaFoldDB" id="A0A183T908"/>
<evidence type="ECO:0000313" key="3">
    <source>
        <dbReference type="Proteomes" id="UP000275846"/>
    </source>
</evidence>
<organism evidence="4">
    <name type="scientific">Schistocephalus solidus</name>
    <name type="common">Tapeworm</name>
    <dbReference type="NCBI Taxonomy" id="70667"/>
    <lineage>
        <taxon>Eukaryota</taxon>
        <taxon>Metazoa</taxon>
        <taxon>Spiralia</taxon>
        <taxon>Lophotrochozoa</taxon>
        <taxon>Platyhelminthes</taxon>
        <taxon>Cestoda</taxon>
        <taxon>Eucestoda</taxon>
        <taxon>Diphyllobothriidea</taxon>
        <taxon>Diphyllobothriidae</taxon>
        <taxon>Schistocephalus</taxon>
    </lineage>
</organism>
<evidence type="ECO:0000256" key="1">
    <source>
        <dbReference type="SAM" id="MobiDB-lite"/>
    </source>
</evidence>
<dbReference type="WBParaSite" id="SSLN_0001345701-mRNA-1">
    <property type="protein sequence ID" value="SSLN_0001345701-mRNA-1"/>
    <property type="gene ID" value="SSLN_0001345701"/>
</dbReference>
<reference evidence="4" key="1">
    <citation type="submission" date="2016-06" db="UniProtKB">
        <authorList>
            <consortium name="WormBaseParasite"/>
        </authorList>
    </citation>
    <scope>IDENTIFICATION</scope>
</reference>
<proteinExistence type="predicted"/>
<sequence length="139" mass="15469">MHQKEGFLVVTSFRTEHNHGPVPVEPSCIKRNSQCSLLADVGSRHPSSPESSEKGIHNKRSLQCMNKPASNTKFKRKLSVKLHSNHPLIDILKYRSRKFGCMARFAAIDLGGELHVNALNLAHNHICSSKLVSAYAKKS</sequence>
<reference evidence="2 3" key="2">
    <citation type="submission" date="2018-11" db="EMBL/GenBank/DDBJ databases">
        <authorList>
            <consortium name="Pathogen Informatics"/>
        </authorList>
    </citation>
    <scope>NUCLEOTIDE SEQUENCE [LARGE SCALE GENOMIC DNA]</scope>
    <source>
        <strain evidence="2 3">NST_G2</strain>
    </source>
</reference>
<evidence type="ECO:0000313" key="4">
    <source>
        <dbReference type="WBParaSite" id="SSLN_0001345701-mRNA-1"/>
    </source>
</evidence>
<keyword evidence="3" id="KW-1185">Reference proteome</keyword>
<feature type="region of interest" description="Disordered" evidence="1">
    <location>
        <begin position="40"/>
        <end position="60"/>
    </location>
</feature>
<dbReference type="OrthoDB" id="10637497at2759"/>
<dbReference type="EMBL" id="UYSU01037673">
    <property type="protein sequence ID" value="VDL99341.1"/>
    <property type="molecule type" value="Genomic_DNA"/>
</dbReference>
<evidence type="ECO:0000313" key="2">
    <source>
        <dbReference type="EMBL" id="VDL99341.1"/>
    </source>
</evidence>